<dbReference type="AlphaFoldDB" id="A0A9D4BP14"/>
<protein>
    <submittedName>
        <fullName evidence="2">Uncharacterized protein</fullName>
    </submittedName>
</protein>
<keyword evidence="1" id="KW-0812">Transmembrane</keyword>
<reference evidence="2" key="1">
    <citation type="journal article" date="2019" name="bioRxiv">
        <title>The Genome of the Zebra Mussel, Dreissena polymorpha: A Resource for Invasive Species Research.</title>
        <authorList>
            <person name="McCartney M.A."/>
            <person name="Auch B."/>
            <person name="Kono T."/>
            <person name="Mallez S."/>
            <person name="Zhang Y."/>
            <person name="Obille A."/>
            <person name="Becker A."/>
            <person name="Abrahante J.E."/>
            <person name="Garbe J."/>
            <person name="Badalamenti J.P."/>
            <person name="Herman A."/>
            <person name="Mangelson H."/>
            <person name="Liachko I."/>
            <person name="Sullivan S."/>
            <person name="Sone E.D."/>
            <person name="Koren S."/>
            <person name="Silverstein K.A.T."/>
            <person name="Beckman K.B."/>
            <person name="Gohl D.M."/>
        </authorList>
    </citation>
    <scope>NUCLEOTIDE SEQUENCE</scope>
    <source>
        <strain evidence="2">Duluth1</strain>
        <tissue evidence="2">Whole animal</tissue>
    </source>
</reference>
<name>A0A9D4BP14_DREPO</name>
<keyword evidence="3" id="KW-1185">Reference proteome</keyword>
<dbReference type="EMBL" id="JAIWYP010000015">
    <property type="protein sequence ID" value="KAH3703249.1"/>
    <property type="molecule type" value="Genomic_DNA"/>
</dbReference>
<evidence type="ECO:0000313" key="2">
    <source>
        <dbReference type="EMBL" id="KAH3703249.1"/>
    </source>
</evidence>
<comment type="caution">
    <text evidence="2">The sequence shown here is derived from an EMBL/GenBank/DDBJ whole genome shotgun (WGS) entry which is preliminary data.</text>
</comment>
<organism evidence="2 3">
    <name type="scientific">Dreissena polymorpha</name>
    <name type="common">Zebra mussel</name>
    <name type="synonym">Mytilus polymorpha</name>
    <dbReference type="NCBI Taxonomy" id="45954"/>
    <lineage>
        <taxon>Eukaryota</taxon>
        <taxon>Metazoa</taxon>
        <taxon>Spiralia</taxon>
        <taxon>Lophotrochozoa</taxon>
        <taxon>Mollusca</taxon>
        <taxon>Bivalvia</taxon>
        <taxon>Autobranchia</taxon>
        <taxon>Heteroconchia</taxon>
        <taxon>Euheterodonta</taxon>
        <taxon>Imparidentia</taxon>
        <taxon>Neoheterodontei</taxon>
        <taxon>Myida</taxon>
        <taxon>Dreissenoidea</taxon>
        <taxon>Dreissenidae</taxon>
        <taxon>Dreissena</taxon>
    </lineage>
</organism>
<feature type="transmembrane region" description="Helical" evidence="1">
    <location>
        <begin position="201"/>
        <end position="226"/>
    </location>
</feature>
<accession>A0A9D4BP14</accession>
<keyword evidence="1" id="KW-1133">Transmembrane helix</keyword>
<evidence type="ECO:0000313" key="3">
    <source>
        <dbReference type="Proteomes" id="UP000828390"/>
    </source>
</evidence>
<reference evidence="2" key="2">
    <citation type="submission" date="2020-11" db="EMBL/GenBank/DDBJ databases">
        <authorList>
            <person name="McCartney M.A."/>
            <person name="Auch B."/>
            <person name="Kono T."/>
            <person name="Mallez S."/>
            <person name="Becker A."/>
            <person name="Gohl D.M."/>
            <person name="Silverstein K.A.T."/>
            <person name="Koren S."/>
            <person name="Bechman K.B."/>
            <person name="Herman A."/>
            <person name="Abrahante J.E."/>
            <person name="Garbe J."/>
        </authorList>
    </citation>
    <scope>NUCLEOTIDE SEQUENCE</scope>
    <source>
        <strain evidence="2">Duluth1</strain>
        <tissue evidence="2">Whole animal</tissue>
    </source>
</reference>
<keyword evidence="1" id="KW-0472">Membrane</keyword>
<evidence type="ECO:0000256" key="1">
    <source>
        <dbReference type="SAM" id="Phobius"/>
    </source>
</evidence>
<sequence>MPSVISLSNVKPGDVIWVNAKVTRIEYHGGKIEYSKLAYMPSEKFLENCICVSKIVNDSGTRTCTRTKTAINWTEAHQKCTFNGDTWDPLPSHRIKQTLAMLEKGPSVWLSKYPSRKIDVLDETVSKCVCLQSLEDGSFVERLDNCSNSHRYVCAKDRDNHAPTLTRLETLIPELSINGDANGENISDLPGSNGNVESKTLIGAIAGGVAGCIVIVIAAAVAVYVCRRYHRRRQYRQSLRRFQNKQTIKSTNTLPRASDLDKGRSLTLDSSVVQGKIKYEDCTGKKYATLQGEVARECKGRLNCQGYVNENEPNIDSIEDLEKYEEFSPSCNNFHTLEPGQEVYENTRLKKASIHTDEKAFDNSAEDNCYVEKGKPILTKKIRGAKQQPEQATLVTNDDSEYGRVKLNYDIPPRRQKGQFGLKFCKAAGNKQRAIATEFSQKQREGQEDEVSQDAALDDLDEYENFNTLERNQRAVIDLNKLESYENFAKQQKHSKFNGLKVSGP</sequence>
<dbReference type="Proteomes" id="UP000828390">
    <property type="component" value="Unassembled WGS sequence"/>
</dbReference>
<gene>
    <name evidence="2" type="ORF">DPMN_078280</name>
</gene>
<proteinExistence type="predicted"/>